<organism evidence="5 6">
    <name type="scientific">Edaphobacter modestus</name>
    <dbReference type="NCBI Taxonomy" id="388466"/>
    <lineage>
        <taxon>Bacteria</taxon>
        <taxon>Pseudomonadati</taxon>
        <taxon>Acidobacteriota</taxon>
        <taxon>Terriglobia</taxon>
        <taxon>Terriglobales</taxon>
        <taxon>Acidobacteriaceae</taxon>
        <taxon>Edaphobacter</taxon>
    </lineage>
</organism>
<dbReference type="EMBL" id="SHKW01000002">
    <property type="protein sequence ID" value="RZU35569.1"/>
    <property type="molecule type" value="Genomic_DNA"/>
</dbReference>
<reference evidence="5 6" key="1">
    <citation type="submission" date="2019-02" db="EMBL/GenBank/DDBJ databases">
        <title>Genomic Encyclopedia of Archaeal and Bacterial Type Strains, Phase II (KMG-II): from individual species to whole genera.</title>
        <authorList>
            <person name="Goeker M."/>
        </authorList>
    </citation>
    <scope>NUCLEOTIDE SEQUENCE [LARGE SCALE GENOMIC DNA]</scope>
    <source>
        <strain evidence="5 6">DSM 18101</strain>
    </source>
</reference>
<evidence type="ECO:0000259" key="4">
    <source>
        <dbReference type="PROSITE" id="PS50043"/>
    </source>
</evidence>
<proteinExistence type="predicted"/>
<dbReference type="SUPFAM" id="SSF46894">
    <property type="entry name" value="C-terminal effector domain of the bipartite response regulators"/>
    <property type="match status" value="1"/>
</dbReference>
<dbReference type="PROSITE" id="PS00622">
    <property type="entry name" value="HTH_LUXR_1"/>
    <property type="match status" value="1"/>
</dbReference>
<evidence type="ECO:0000256" key="1">
    <source>
        <dbReference type="ARBA" id="ARBA00023015"/>
    </source>
</evidence>
<dbReference type="InterPro" id="IPR000792">
    <property type="entry name" value="Tscrpt_reg_LuxR_C"/>
</dbReference>
<sequence>MDLLHVALPSTLLFRAQSDSPDAIVIVTEESFPAAWGNNSSLDEVFSDTPTVLLAGTLSAAITRSASRLRIRSVLPLVITTHQLVAAIAATVAGFAVTLPRPSSPAGDEINGIRPKLGNPAQLSPAEHLTAREVEVLRLVALGRGNKEVAAQLNLSEHTVKFHVSSVLAKLGARSRTEAVAIGILRGLVAI</sequence>
<evidence type="ECO:0000256" key="2">
    <source>
        <dbReference type="ARBA" id="ARBA00023125"/>
    </source>
</evidence>
<name>A0A4Q7YGV0_9BACT</name>
<dbReference type="PROSITE" id="PS50043">
    <property type="entry name" value="HTH_LUXR_2"/>
    <property type="match status" value="1"/>
</dbReference>
<dbReference type="SMART" id="SM00421">
    <property type="entry name" value="HTH_LUXR"/>
    <property type="match status" value="1"/>
</dbReference>
<evidence type="ECO:0000313" key="5">
    <source>
        <dbReference type="EMBL" id="RZU35569.1"/>
    </source>
</evidence>
<feature type="domain" description="HTH luxR-type" evidence="4">
    <location>
        <begin position="122"/>
        <end position="187"/>
    </location>
</feature>
<gene>
    <name evidence="5" type="ORF">BDD14_5637</name>
</gene>
<evidence type="ECO:0000313" key="6">
    <source>
        <dbReference type="Proteomes" id="UP000292958"/>
    </source>
</evidence>
<evidence type="ECO:0000256" key="3">
    <source>
        <dbReference type="ARBA" id="ARBA00023163"/>
    </source>
</evidence>
<accession>A0A4Q7YGV0</accession>
<dbReference type="Proteomes" id="UP000292958">
    <property type="component" value="Unassembled WGS sequence"/>
</dbReference>
<dbReference type="PRINTS" id="PR00038">
    <property type="entry name" value="HTHLUXR"/>
</dbReference>
<dbReference type="InterPro" id="IPR036388">
    <property type="entry name" value="WH-like_DNA-bd_sf"/>
</dbReference>
<dbReference type="PANTHER" id="PTHR44688">
    <property type="entry name" value="DNA-BINDING TRANSCRIPTIONAL ACTIVATOR DEVR_DOSR"/>
    <property type="match status" value="1"/>
</dbReference>
<dbReference type="InterPro" id="IPR016032">
    <property type="entry name" value="Sig_transdc_resp-reg_C-effctor"/>
</dbReference>
<keyword evidence="1" id="KW-0805">Transcription regulation</keyword>
<dbReference type="AlphaFoldDB" id="A0A4Q7YGV0"/>
<keyword evidence="3" id="KW-0804">Transcription</keyword>
<dbReference type="PANTHER" id="PTHR44688:SF25">
    <property type="entry name" value="HTH LUXR-TYPE DOMAIN-CONTAINING PROTEIN"/>
    <property type="match status" value="1"/>
</dbReference>
<protein>
    <submittedName>
        <fullName evidence="5">Regulatory LuxR family protein</fullName>
    </submittedName>
</protein>
<dbReference type="CDD" id="cd06170">
    <property type="entry name" value="LuxR_C_like"/>
    <property type="match status" value="1"/>
</dbReference>
<dbReference type="GO" id="GO:0006355">
    <property type="term" value="P:regulation of DNA-templated transcription"/>
    <property type="evidence" value="ECO:0007669"/>
    <property type="project" value="InterPro"/>
</dbReference>
<keyword evidence="2" id="KW-0238">DNA-binding</keyword>
<dbReference type="GO" id="GO:0003677">
    <property type="term" value="F:DNA binding"/>
    <property type="evidence" value="ECO:0007669"/>
    <property type="project" value="UniProtKB-KW"/>
</dbReference>
<dbReference type="Pfam" id="PF00196">
    <property type="entry name" value="GerE"/>
    <property type="match status" value="1"/>
</dbReference>
<dbReference type="Gene3D" id="1.10.10.10">
    <property type="entry name" value="Winged helix-like DNA-binding domain superfamily/Winged helix DNA-binding domain"/>
    <property type="match status" value="1"/>
</dbReference>
<keyword evidence="6" id="KW-1185">Reference proteome</keyword>
<comment type="caution">
    <text evidence="5">The sequence shown here is derived from an EMBL/GenBank/DDBJ whole genome shotgun (WGS) entry which is preliminary data.</text>
</comment>